<dbReference type="Proteomes" id="UP000199636">
    <property type="component" value="Unassembled WGS sequence"/>
</dbReference>
<proteinExistence type="predicted"/>
<keyword evidence="3" id="KW-1185">Reference proteome</keyword>
<accession>A0A1G8LGF2</accession>
<name>A0A1G8LGF2_9PSED</name>
<evidence type="ECO:0000313" key="3">
    <source>
        <dbReference type="Proteomes" id="UP000199636"/>
    </source>
</evidence>
<evidence type="ECO:0000313" key="2">
    <source>
        <dbReference type="EMBL" id="SDI54567.1"/>
    </source>
</evidence>
<dbReference type="AlphaFoldDB" id="A0A1G8LGF2"/>
<dbReference type="RefSeq" id="WP_244507250.1">
    <property type="nucleotide sequence ID" value="NZ_FNDS01000011.1"/>
</dbReference>
<dbReference type="STRING" id="428992.SAMN05216272_111130"/>
<reference evidence="3" key="1">
    <citation type="submission" date="2016-10" db="EMBL/GenBank/DDBJ databases">
        <authorList>
            <person name="Varghese N."/>
            <person name="Submissions S."/>
        </authorList>
    </citation>
    <scope>NUCLEOTIDE SEQUENCE [LARGE SCALE GENOMIC DNA]</scope>
    <source>
        <strain evidence="3">CCM 7469</strain>
    </source>
</reference>
<evidence type="ECO:0000256" key="1">
    <source>
        <dbReference type="SAM" id="MobiDB-lite"/>
    </source>
</evidence>
<protein>
    <submittedName>
        <fullName evidence="2">Uncharacterized protein</fullName>
    </submittedName>
</protein>
<feature type="compositionally biased region" description="Basic and acidic residues" evidence="1">
    <location>
        <begin position="1"/>
        <end position="12"/>
    </location>
</feature>
<organism evidence="2 3">
    <name type="scientific">Pseudomonas panipatensis</name>
    <dbReference type="NCBI Taxonomy" id="428992"/>
    <lineage>
        <taxon>Bacteria</taxon>
        <taxon>Pseudomonadati</taxon>
        <taxon>Pseudomonadota</taxon>
        <taxon>Gammaproteobacteria</taxon>
        <taxon>Pseudomonadales</taxon>
        <taxon>Pseudomonadaceae</taxon>
        <taxon>Pseudomonas</taxon>
    </lineage>
</organism>
<gene>
    <name evidence="2" type="ORF">SAMN05216272_111130</name>
</gene>
<sequence>MDNHSDQQDLPKAKPAILPPSAASLVDKALSQPSTESKPTSQPTKLPDRLLERLWVKMTEMYGHRWTSSFGDNPNPDSAWATVLHGLTGQQLANGLAILVHKGTEFDWPPPANVFRALCLEVHGLPHEDEAWEQALRGVYGHEAVRIAAKATGTWDLKQAKLSDKSLRKVFSRNYAIVKARAAMGKPLDGEIPKAIAFEEKTPMQVQFANSHREARDLIAAQGLPTDPKQARELLLAKMGLRRRKAPEVRREF</sequence>
<feature type="compositionally biased region" description="Polar residues" evidence="1">
    <location>
        <begin position="31"/>
        <end position="44"/>
    </location>
</feature>
<dbReference type="EMBL" id="FNDS01000011">
    <property type="protein sequence ID" value="SDI54567.1"/>
    <property type="molecule type" value="Genomic_DNA"/>
</dbReference>
<feature type="region of interest" description="Disordered" evidence="1">
    <location>
        <begin position="1"/>
        <end position="46"/>
    </location>
</feature>